<comment type="caution">
    <text evidence="3">The sequence shown here is derived from an EMBL/GenBank/DDBJ whole genome shotgun (WGS) entry which is preliminary data.</text>
</comment>
<name>A0ABQ5WV63_9PROT</name>
<dbReference type="NCBIfam" id="NF033542">
    <property type="entry name" value="transpos_IS110"/>
    <property type="match status" value="1"/>
</dbReference>
<gene>
    <name evidence="3" type="ORF">GCM10007870_24870</name>
</gene>
<dbReference type="InterPro" id="IPR047650">
    <property type="entry name" value="Transpos_IS110"/>
</dbReference>
<dbReference type="InterPro" id="IPR002525">
    <property type="entry name" value="Transp_IS110-like_N"/>
</dbReference>
<dbReference type="EMBL" id="BSNV01000039">
    <property type="protein sequence ID" value="GLQ66902.1"/>
    <property type="molecule type" value="Genomic_DNA"/>
</dbReference>
<dbReference type="Pfam" id="PF01548">
    <property type="entry name" value="DEDD_Tnp_IS110"/>
    <property type="match status" value="1"/>
</dbReference>
<dbReference type="Proteomes" id="UP001156629">
    <property type="component" value="Unassembled WGS sequence"/>
</dbReference>
<feature type="domain" description="Transposase IS110-like N-terminal" evidence="1">
    <location>
        <begin position="7"/>
        <end position="147"/>
    </location>
</feature>
<dbReference type="RefSeq" id="WP_015074928.1">
    <property type="nucleotide sequence ID" value="NZ_BEWP01000054.1"/>
</dbReference>
<evidence type="ECO:0000313" key="3">
    <source>
        <dbReference type="EMBL" id="GLQ66902.1"/>
    </source>
</evidence>
<organism evidence="3 4">
    <name type="scientific">Gluconobacter kondonii</name>
    <dbReference type="NCBI Taxonomy" id="941463"/>
    <lineage>
        <taxon>Bacteria</taxon>
        <taxon>Pseudomonadati</taxon>
        <taxon>Pseudomonadota</taxon>
        <taxon>Alphaproteobacteria</taxon>
        <taxon>Acetobacterales</taxon>
        <taxon>Acetobacteraceae</taxon>
        <taxon>Gluconobacter</taxon>
    </lineage>
</organism>
<reference evidence="4" key="1">
    <citation type="journal article" date="2019" name="Int. J. Syst. Evol. Microbiol.">
        <title>The Global Catalogue of Microorganisms (GCM) 10K type strain sequencing project: providing services to taxonomists for standard genome sequencing and annotation.</title>
        <authorList>
            <consortium name="The Broad Institute Genomics Platform"/>
            <consortium name="The Broad Institute Genome Sequencing Center for Infectious Disease"/>
            <person name="Wu L."/>
            <person name="Ma J."/>
        </authorList>
    </citation>
    <scope>NUCLEOTIDE SEQUENCE [LARGE SCALE GENOMIC DNA]</scope>
    <source>
        <strain evidence="4">NBRC 3266</strain>
    </source>
</reference>
<accession>A0ABQ5WV63</accession>
<dbReference type="InterPro" id="IPR003346">
    <property type="entry name" value="Transposase_20"/>
</dbReference>
<keyword evidence="4" id="KW-1185">Reference proteome</keyword>
<feature type="domain" description="Transposase IS116/IS110/IS902 C-terminal" evidence="2">
    <location>
        <begin position="213"/>
        <end position="290"/>
    </location>
</feature>
<evidence type="ECO:0000259" key="1">
    <source>
        <dbReference type="Pfam" id="PF01548"/>
    </source>
</evidence>
<protein>
    <submittedName>
        <fullName evidence="3">IS110 family transposase</fullName>
    </submittedName>
</protein>
<dbReference type="PANTHER" id="PTHR33055:SF3">
    <property type="entry name" value="PUTATIVE TRANSPOSASE FOR IS117-RELATED"/>
    <property type="match status" value="1"/>
</dbReference>
<dbReference type="Pfam" id="PF02371">
    <property type="entry name" value="Transposase_20"/>
    <property type="match status" value="1"/>
</dbReference>
<dbReference type="PANTHER" id="PTHR33055">
    <property type="entry name" value="TRANSPOSASE FOR INSERTION SEQUENCE ELEMENT IS1111A"/>
    <property type="match status" value="1"/>
</dbReference>
<evidence type="ECO:0000259" key="2">
    <source>
        <dbReference type="Pfam" id="PF02371"/>
    </source>
</evidence>
<evidence type="ECO:0000313" key="4">
    <source>
        <dbReference type="Proteomes" id="UP001156629"/>
    </source>
</evidence>
<dbReference type="GeneID" id="76196165"/>
<sequence>MTDIAVIGLDLAKSVFQIHAVNQQGLPVLKRQLRRAELLKFFQKLPPCLIGMEACGSAHYWAREFKALGHTVRLMPPNYVKPYLKRGKTDARDAEAICEAVTRPTMQFVPVKSVEQQSVLMLHSSRDLLVKQKTMLINALRGHLSEIGLIAPKGVVGAKSLGGLVHENQDSWPNEIRTVAHAFLDQLRMIQTQIEKLDDRILQWHRNNENSMRLATVPGIGPIVASAIAASVPDPKLFRSGRHFSAWLGLTPRVHGSGGKDTLGRITKAGNGYIRRLLVVGVTALLRIDRKKTPSHLWGQMLREKKPGRVVSVALANKTARIAWALMSRAETYRGTSAVPCAVC</sequence>
<proteinExistence type="predicted"/>